<evidence type="ECO:0000313" key="2">
    <source>
        <dbReference type="Proteomes" id="UP000593836"/>
    </source>
</evidence>
<proteinExistence type="predicted"/>
<protein>
    <submittedName>
        <fullName evidence="1">Uncharacterized protein</fullName>
    </submittedName>
</protein>
<organism evidence="1 2">
    <name type="scientific">Candidatus Sulfurimonas marisnigri</name>
    <dbReference type="NCBI Taxonomy" id="2740405"/>
    <lineage>
        <taxon>Bacteria</taxon>
        <taxon>Pseudomonadati</taxon>
        <taxon>Campylobacterota</taxon>
        <taxon>Epsilonproteobacteria</taxon>
        <taxon>Campylobacterales</taxon>
        <taxon>Sulfurimonadaceae</taxon>
        <taxon>Sulfurimonas</taxon>
    </lineage>
</organism>
<dbReference type="RefSeq" id="WP_194367199.1">
    <property type="nucleotide sequence ID" value="NZ_CP054493.1"/>
</dbReference>
<dbReference type="AlphaFoldDB" id="A0A7S7M110"/>
<keyword evidence="2" id="KW-1185">Reference proteome</keyword>
<reference evidence="1 2" key="1">
    <citation type="submission" date="2020-05" db="EMBL/GenBank/DDBJ databases">
        <title>Sulfurimonas marisnigri, sp. nov., and Sulfurimonas baltica, sp. nov., manganese oxide reducing chemolithoautotrophs of the class Epsilonproteobacteria isolated from the pelagic redoxclines of the Black and Baltic Seas and emended description of the genus Sulfurimonas.</title>
        <authorList>
            <person name="Henkel J.V."/>
            <person name="Laudan C."/>
            <person name="Werner J."/>
            <person name="Neu T."/>
            <person name="Plewe S."/>
            <person name="Sproer C."/>
            <person name="Bunk B."/>
            <person name="Schulz-Vogt H.N."/>
        </authorList>
    </citation>
    <scope>NUCLEOTIDE SEQUENCE [LARGE SCALE GENOMIC DNA]</scope>
    <source>
        <strain evidence="1 2">SoZ1</strain>
    </source>
</reference>
<gene>
    <name evidence="1" type="ORF">HUE87_02650</name>
</gene>
<dbReference type="Proteomes" id="UP000593836">
    <property type="component" value="Chromosome"/>
</dbReference>
<sequence>MNSLIIALLPILLFTGCFRVIPESAVLPKIHMDKKYTKSKKMTFNDNVFSVNSPNGGLVVLNRDNGFTFINPNTNEKIKELDKTYEKLLNLTPLLTVKQNSLIVQRVQFI</sequence>
<name>A0A7S7M110_9BACT</name>
<dbReference type="KEGG" id="smas:HUE87_02650"/>
<accession>A0A7S7M110</accession>
<dbReference type="EMBL" id="CP054493">
    <property type="protein sequence ID" value="QOY55157.1"/>
    <property type="molecule type" value="Genomic_DNA"/>
</dbReference>
<evidence type="ECO:0000313" key="1">
    <source>
        <dbReference type="EMBL" id="QOY55157.1"/>
    </source>
</evidence>